<evidence type="ECO:0000313" key="2">
    <source>
        <dbReference type="EMBL" id="KKL81543.1"/>
    </source>
</evidence>
<feature type="compositionally biased region" description="Basic and acidic residues" evidence="1">
    <location>
        <begin position="62"/>
        <end position="85"/>
    </location>
</feature>
<sequence length="85" mass="9271">MEAQEALQQLAASSVKSLQELAKARSEAESGLKYAELTGRMDTLHTILTFIQQSMQPAPDNAKPDQAEKKKEAAPKKAKAKKETS</sequence>
<dbReference type="AlphaFoldDB" id="A0A0F9F5I6"/>
<gene>
    <name evidence="2" type="ORF">LCGC14_1993700</name>
</gene>
<proteinExistence type="predicted"/>
<organism evidence="2">
    <name type="scientific">marine sediment metagenome</name>
    <dbReference type="NCBI Taxonomy" id="412755"/>
    <lineage>
        <taxon>unclassified sequences</taxon>
        <taxon>metagenomes</taxon>
        <taxon>ecological metagenomes</taxon>
    </lineage>
</organism>
<name>A0A0F9F5I6_9ZZZZ</name>
<evidence type="ECO:0000256" key="1">
    <source>
        <dbReference type="SAM" id="MobiDB-lite"/>
    </source>
</evidence>
<accession>A0A0F9F5I6</accession>
<feature type="region of interest" description="Disordered" evidence="1">
    <location>
        <begin position="53"/>
        <end position="85"/>
    </location>
</feature>
<protein>
    <submittedName>
        <fullName evidence="2">Uncharacterized protein</fullName>
    </submittedName>
</protein>
<dbReference type="EMBL" id="LAZR01022530">
    <property type="protein sequence ID" value="KKL81543.1"/>
    <property type="molecule type" value="Genomic_DNA"/>
</dbReference>
<reference evidence="2" key="1">
    <citation type="journal article" date="2015" name="Nature">
        <title>Complex archaea that bridge the gap between prokaryotes and eukaryotes.</title>
        <authorList>
            <person name="Spang A."/>
            <person name="Saw J.H."/>
            <person name="Jorgensen S.L."/>
            <person name="Zaremba-Niedzwiedzka K."/>
            <person name="Martijn J."/>
            <person name="Lind A.E."/>
            <person name="van Eijk R."/>
            <person name="Schleper C."/>
            <person name="Guy L."/>
            <person name="Ettema T.J."/>
        </authorList>
    </citation>
    <scope>NUCLEOTIDE SEQUENCE</scope>
</reference>
<comment type="caution">
    <text evidence="2">The sequence shown here is derived from an EMBL/GenBank/DDBJ whole genome shotgun (WGS) entry which is preliminary data.</text>
</comment>